<sequence length="317" mass="36022">MRKRVISLLLVLNIVSIFALEKVDIVLDWTPNTNHTGIYAAKEMGYFKEEGIEADILQPANGTSTQLIATGRADFGVTYQEAVTFARLEGLPIVSLGAIIQHNTSGFASLKEKGIKSPADFKGKNYGGWGSPVEEATLKELIEQDGGRIKDINILTTGSMDFFKSSENDVDFAWVFEGWTNIEAKLQGKKLNYIRLRDYSEDLDYYTPIFASSEKLIKTNPELVKKVMRAVKKGYEYSVKNPEKAGELLLKEVPELDRNLVIESQKYLASKYTDDAPYWGHQKLEVWERYQKWLYKNNLIDGTTDMKKAFTNKFLKN</sequence>
<dbReference type="SUPFAM" id="SSF53850">
    <property type="entry name" value="Periplasmic binding protein-like II"/>
    <property type="match status" value="1"/>
</dbReference>
<keyword evidence="3" id="KW-1185">Reference proteome</keyword>
<evidence type="ECO:0000313" key="3">
    <source>
        <dbReference type="Proteomes" id="UP000263486"/>
    </source>
</evidence>
<evidence type="ECO:0000259" key="1">
    <source>
        <dbReference type="Pfam" id="PF09084"/>
    </source>
</evidence>
<dbReference type="EMBL" id="QUAJ01000003">
    <property type="protein sequence ID" value="REI42715.1"/>
    <property type="molecule type" value="Genomic_DNA"/>
</dbReference>
<dbReference type="InterPro" id="IPR027939">
    <property type="entry name" value="NMT1/THI5"/>
</dbReference>
<comment type="caution">
    <text evidence="2">The sequence shown here is derived from an EMBL/GenBank/DDBJ whole genome shotgun (WGS) entry which is preliminary data.</text>
</comment>
<dbReference type="Gene3D" id="3.40.190.10">
    <property type="entry name" value="Periplasmic binding protein-like II"/>
    <property type="match status" value="2"/>
</dbReference>
<gene>
    <name evidence="2" type="ORF">DYH56_02820</name>
</gene>
<dbReference type="Proteomes" id="UP000263486">
    <property type="component" value="Unassembled WGS sequence"/>
</dbReference>
<protein>
    <submittedName>
        <fullName evidence="2">ABC transporter substrate-binding protein</fullName>
    </submittedName>
</protein>
<evidence type="ECO:0000313" key="2">
    <source>
        <dbReference type="EMBL" id="REI42715.1"/>
    </source>
</evidence>
<organism evidence="2 3">
    <name type="scientific">Psychrilyobacter piezotolerans</name>
    <dbReference type="NCBI Taxonomy" id="2293438"/>
    <lineage>
        <taxon>Bacteria</taxon>
        <taxon>Fusobacteriati</taxon>
        <taxon>Fusobacteriota</taxon>
        <taxon>Fusobacteriia</taxon>
        <taxon>Fusobacteriales</taxon>
        <taxon>Fusobacteriaceae</taxon>
        <taxon>Psychrilyobacter</taxon>
    </lineage>
</organism>
<feature type="domain" description="SsuA/THI5-like" evidence="1">
    <location>
        <begin position="32"/>
        <end position="245"/>
    </location>
</feature>
<dbReference type="Pfam" id="PF09084">
    <property type="entry name" value="NMT1"/>
    <property type="match status" value="1"/>
</dbReference>
<dbReference type="RefSeq" id="WP_114641338.1">
    <property type="nucleotide sequence ID" value="NZ_JAACIO010000003.1"/>
</dbReference>
<proteinExistence type="predicted"/>
<reference evidence="2 3" key="1">
    <citation type="submission" date="2018-08" db="EMBL/GenBank/DDBJ databases">
        <title>Draft genome sequence of Psychrilyobacter sp. strain SD5 isolated from Black Sea water.</title>
        <authorList>
            <person name="Yadav S."/>
            <person name="Villanueva L."/>
            <person name="Damste J.S.S."/>
        </authorList>
    </citation>
    <scope>NUCLEOTIDE SEQUENCE [LARGE SCALE GENOMIC DNA]</scope>
    <source>
        <strain evidence="2 3">SD5</strain>
    </source>
</reference>
<dbReference type="PANTHER" id="PTHR31528">
    <property type="entry name" value="4-AMINO-5-HYDROXYMETHYL-2-METHYLPYRIMIDINE PHOSPHATE SYNTHASE THI11-RELATED"/>
    <property type="match status" value="1"/>
</dbReference>
<dbReference type="PANTHER" id="PTHR31528:SF3">
    <property type="entry name" value="THIAMINE BIOSYNTHESIS PROTEIN HI_0357-RELATED"/>
    <property type="match status" value="1"/>
</dbReference>
<name>A0ABX9KKG5_9FUSO</name>
<accession>A0ABX9KKG5</accession>
<dbReference type="InterPro" id="IPR015168">
    <property type="entry name" value="SsuA/THI5"/>
</dbReference>